<protein>
    <recommendedName>
        <fullName evidence="4">Xylosidase/arabinosidase</fullName>
    </recommendedName>
</protein>
<reference evidence="2 3" key="1">
    <citation type="submission" date="2024-10" db="EMBL/GenBank/DDBJ databases">
        <title>Updated reference genomes for cyclostephanoid diatoms.</title>
        <authorList>
            <person name="Roberts W.R."/>
            <person name="Alverson A.J."/>
        </authorList>
    </citation>
    <scope>NUCLEOTIDE SEQUENCE [LARGE SCALE GENOMIC DNA]</scope>
    <source>
        <strain evidence="2 3">AJA232-27</strain>
    </source>
</reference>
<feature type="region of interest" description="Disordered" evidence="1">
    <location>
        <begin position="527"/>
        <end position="581"/>
    </location>
</feature>
<dbReference type="CDD" id="cd11576">
    <property type="entry name" value="GH99_GH71_like_2"/>
    <property type="match status" value="1"/>
</dbReference>
<dbReference type="EMBL" id="JALLBG020000030">
    <property type="protein sequence ID" value="KAL3771163.1"/>
    <property type="molecule type" value="Genomic_DNA"/>
</dbReference>
<feature type="compositionally biased region" description="Low complexity" evidence="1">
    <location>
        <begin position="537"/>
        <end position="563"/>
    </location>
</feature>
<proteinExistence type="predicted"/>
<dbReference type="Proteomes" id="UP001530293">
    <property type="component" value="Unassembled WGS sequence"/>
</dbReference>
<comment type="caution">
    <text evidence="2">The sequence shown here is derived from an EMBL/GenBank/DDBJ whole genome shotgun (WGS) entry which is preliminary data.</text>
</comment>
<evidence type="ECO:0000256" key="1">
    <source>
        <dbReference type="SAM" id="MobiDB-lite"/>
    </source>
</evidence>
<evidence type="ECO:0008006" key="4">
    <source>
        <dbReference type="Google" id="ProtNLM"/>
    </source>
</evidence>
<dbReference type="AlphaFoldDB" id="A0ABD3N531"/>
<feature type="compositionally biased region" description="Basic residues" evidence="1">
    <location>
        <begin position="564"/>
        <end position="581"/>
    </location>
</feature>
<gene>
    <name evidence="2" type="ORF">ACHAWU_004786</name>
</gene>
<evidence type="ECO:0000313" key="2">
    <source>
        <dbReference type="EMBL" id="KAL3771163.1"/>
    </source>
</evidence>
<accession>A0ABD3N531</accession>
<keyword evidence="3" id="KW-1185">Reference proteome</keyword>
<name>A0ABD3N531_9STRA</name>
<evidence type="ECO:0000313" key="3">
    <source>
        <dbReference type="Proteomes" id="UP001530293"/>
    </source>
</evidence>
<dbReference type="Gene3D" id="3.20.20.80">
    <property type="entry name" value="Glycosidases"/>
    <property type="match status" value="1"/>
</dbReference>
<sequence>MKPSRRRIPQATAHSITRSEVIPLKYMMKVSKSIILLAAIAHISPQVFAADNSIRRVENIFDDGAVELEVVGETTDLFTDKSFEFEADGLFSMSMSMNYVEYEAISTEEPIESSINTVATEDTGVGVAAVNMLNNQILCGYQGWYSFPGDGAPINRWRHWFKGSAATVSAPLASDLSVDMYPTMDEYNPEDLKESGIKMKDGSNAKFFSSSRPNVVLKHFQWMKTYGISGVFQVRFMESLQIDANRETKTMVLRNSKAAAEATGRIFALSYDLSGASITDAVLDDLKADWIRLVDKENITQSTQYIRQNDLPVLNIFGIGFATVNVSDTTKMAALIKWLQNDAPAAYRVFLVGGVPSRWRTLDGDSRTDPAWKGIYDSLDAIHPWHVGRWKSISAFDTYYTNTISADATYCASKGILYLPTMWPGFSWHNLKSGTVPVNSIPRLGGTFMWRQAYKYAAASNINTVWLAMFDEVDEGTAIFKVTAKSSDLPVEGTWLALDADAGYSVPSDHYLRLAGEAQKMLDGRIPVSGTFPTPSPTRAPTQKPTTKAPVTKAPTLKPTTKAPTKRPVKPTKQKRRRVDI</sequence>
<organism evidence="2 3">
    <name type="scientific">Discostella pseudostelligera</name>
    <dbReference type="NCBI Taxonomy" id="259834"/>
    <lineage>
        <taxon>Eukaryota</taxon>
        <taxon>Sar</taxon>
        <taxon>Stramenopiles</taxon>
        <taxon>Ochrophyta</taxon>
        <taxon>Bacillariophyta</taxon>
        <taxon>Coscinodiscophyceae</taxon>
        <taxon>Thalassiosirophycidae</taxon>
        <taxon>Stephanodiscales</taxon>
        <taxon>Stephanodiscaceae</taxon>
        <taxon>Discostella</taxon>
    </lineage>
</organism>